<accession>A0A4U0TUT4</accession>
<proteinExistence type="predicted"/>
<dbReference type="PANTHER" id="PTHR14269:SF57">
    <property type="entry name" value="SUPERFAMILY HYDROLASE, PUTATIVE (AFU_ORTHOLOGUE AFUA_2G02580)-RELATED"/>
    <property type="match status" value="1"/>
</dbReference>
<reference evidence="1 2" key="1">
    <citation type="submission" date="2017-03" db="EMBL/GenBank/DDBJ databases">
        <title>Genomes of endolithic fungi from Antarctica.</title>
        <authorList>
            <person name="Coleine C."/>
            <person name="Masonjones S."/>
            <person name="Stajich J.E."/>
        </authorList>
    </citation>
    <scope>NUCLEOTIDE SEQUENCE [LARGE SCALE GENOMIC DNA]</scope>
    <source>
        <strain evidence="1 2">CCFEE 6315</strain>
    </source>
</reference>
<dbReference type="AlphaFoldDB" id="A0A4U0TUT4"/>
<sequence length="419" mass="46379">MATLLRPLASRSGRNLLCHGPPSAIFRPSTCLPQRRTFQTAPPPTTIPDYAFAFDIDGVLLHSSTPVPGASETLHDLRAARIPFILLTNGGGTSETARVADLSAKLNLDLDLDQFIQSHTPFADIHEYHEKTVLVIGGDYDNCARVAREDYGFQNVVTPADLITAYPDIWPFAKVFKDYYAQFARPLPPHLTTQKSLNPNDHPLTHNLKIDAIFVYNDPRDWALDLTLTIDLLLSHAGHLGTLSPLNNNSNLPNNGYQQDSQPPLLLSNPDLWWSSSYHLPRLGQGGFHAALRGLWSTITNNTADLQTRTFGKPMQGTYEFAERRLRGYRKKLFGQVGLNDPLRRVYMVGDNPASDIRGANGYVSPFGSEWKSVLVKTGVYREGTSANGFGGEKPTKVLQDVTEAVRWGMEDAEKARAG</sequence>
<protein>
    <recommendedName>
        <fullName evidence="3">HAD-superfamily hydrolase</fullName>
    </recommendedName>
</protein>
<dbReference type="Proteomes" id="UP000308549">
    <property type="component" value="Unassembled WGS sequence"/>
</dbReference>
<evidence type="ECO:0008006" key="3">
    <source>
        <dbReference type="Google" id="ProtNLM"/>
    </source>
</evidence>
<comment type="caution">
    <text evidence="1">The sequence shown here is derived from an EMBL/GenBank/DDBJ whole genome shotgun (WGS) entry which is preliminary data.</text>
</comment>
<evidence type="ECO:0000313" key="2">
    <source>
        <dbReference type="Proteomes" id="UP000308549"/>
    </source>
</evidence>
<name>A0A4U0TUT4_9PEZI</name>
<evidence type="ECO:0000313" key="1">
    <source>
        <dbReference type="EMBL" id="TKA26028.1"/>
    </source>
</evidence>
<dbReference type="NCBIfam" id="TIGR01456">
    <property type="entry name" value="CECR5"/>
    <property type="match status" value="1"/>
</dbReference>
<dbReference type="Gene3D" id="3.40.50.1000">
    <property type="entry name" value="HAD superfamily/HAD-like"/>
    <property type="match status" value="2"/>
</dbReference>
<organism evidence="1 2">
    <name type="scientific">Salinomyces thailandicus</name>
    <dbReference type="NCBI Taxonomy" id="706561"/>
    <lineage>
        <taxon>Eukaryota</taxon>
        <taxon>Fungi</taxon>
        <taxon>Dikarya</taxon>
        <taxon>Ascomycota</taxon>
        <taxon>Pezizomycotina</taxon>
        <taxon>Dothideomycetes</taxon>
        <taxon>Dothideomycetidae</taxon>
        <taxon>Mycosphaerellales</taxon>
        <taxon>Teratosphaeriaceae</taxon>
        <taxon>Salinomyces</taxon>
    </lineage>
</organism>
<dbReference type="Pfam" id="PF13242">
    <property type="entry name" value="Hydrolase_like"/>
    <property type="match status" value="1"/>
</dbReference>
<dbReference type="InterPro" id="IPR023214">
    <property type="entry name" value="HAD_sf"/>
</dbReference>
<dbReference type="InterPro" id="IPR036412">
    <property type="entry name" value="HAD-like_sf"/>
</dbReference>
<dbReference type="NCBIfam" id="TIGR01460">
    <property type="entry name" value="HAD-SF-IIA"/>
    <property type="match status" value="1"/>
</dbReference>
<dbReference type="SUPFAM" id="SSF56784">
    <property type="entry name" value="HAD-like"/>
    <property type="match status" value="1"/>
</dbReference>
<dbReference type="InterPro" id="IPR006357">
    <property type="entry name" value="HAD-SF_hydro_IIA"/>
</dbReference>
<dbReference type="InterPro" id="IPR050324">
    <property type="entry name" value="CDP-alcohol_PTase-I"/>
</dbReference>
<dbReference type="GO" id="GO:0005739">
    <property type="term" value="C:mitochondrion"/>
    <property type="evidence" value="ECO:0007669"/>
    <property type="project" value="TreeGrafter"/>
</dbReference>
<dbReference type="PANTHER" id="PTHR14269">
    <property type="entry name" value="CDP-DIACYLGLYCEROL--GLYCEROL-3-PHOSPHATE 3-PHOSPHATIDYLTRANSFERASE-RELATED"/>
    <property type="match status" value="1"/>
</dbReference>
<dbReference type="OrthoDB" id="270009at2759"/>
<dbReference type="Pfam" id="PF13344">
    <property type="entry name" value="Hydrolase_6"/>
    <property type="match status" value="1"/>
</dbReference>
<dbReference type="EMBL" id="NAJL01000031">
    <property type="protein sequence ID" value="TKA26028.1"/>
    <property type="molecule type" value="Genomic_DNA"/>
</dbReference>
<dbReference type="InterPro" id="IPR006353">
    <property type="entry name" value="HAD-SF_hydro_IIA_CECR5"/>
</dbReference>
<gene>
    <name evidence="1" type="ORF">B0A50_05540</name>
</gene>
<keyword evidence="2" id="KW-1185">Reference proteome</keyword>
<dbReference type="GO" id="GO:0046474">
    <property type="term" value="P:glycerophospholipid biosynthetic process"/>
    <property type="evidence" value="ECO:0007669"/>
    <property type="project" value="TreeGrafter"/>
</dbReference>